<keyword evidence="1" id="KW-0472">Membrane</keyword>
<evidence type="ECO:0000313" key="2">
    <source>
        <dbReference type="EMBL" id="RVU62451.1"/>
    </source>
</evidence>
<dbReference type="Proteomes" id="UP000286687">
    <property type="component" value="Unassembled WGS sequence"/>
</dbReference>
<proteinExistence type="predicted"/>
<evidence type="ECO:0000313" key="3">
    <source>
        <dbReference type="Proteomes" id="UP000286687"/>
    </source>
</evidence>
<dbReference type="AlphaFoldDB" id="A0A437SIE4"/>
<protein>
    <submittedName>
        <fullName evidence="2">Uncharacterized protein</fullName>
    </submittedName>
</protein>
<reference evidence="2 3" key="1">
    <citation type="submission" date="2018-01" db="EMBL/GenBank/DDBJ databases">
        <title>Complete genome sequence of G25-42.</title>
        <authorList>
            <person name="Zheng Z."/>
            <person name="Sun M."/>
        </authorList>
    </citation>
    <scope>NUCLEOTIDE SEQUENCE [LARGE SCALE GENOMIC DNA]</scope>
    <source>
        <strain evidence="2 3">G25-42</strain>
    </source>
</reference>
<feature type="transmembrane region" description="Helical" evidence="1">
    <location>
        <begin position="39"/>
        <end position="60"/>
    </location>
</feature>
<accession>A0A437SIE4</accession>
<dbReference type="RefSeq" id="WP_127814029.1">
    <property type="nucleotide sequence ID" value="NZ_LDER01000254.1"/>
</dbReference>
<organism evidence="2 3">
    <name type="scientific">Bacillus thuringiensis</name>
    <dbReference type="NCBI Taxonomy" id="1428"/>
    <lineage>
        <taxon>Bacteria</taxon>
        <taxon>Bacillati</taxon>
        <taxon>Bacillota</taxon>
        <taxon>Bacilli</taxon>
        <taxon>Bacillales</taxon>
        <taxon>Bacillaceae</taxon>
        <taxon>Bacillus</taxon>
        <taxon>Bacillus cereus group</taxon>
    </lineage>
</organism>
<comment type="caution">
    <text evidence="2">The sequence shown here is derived from an EMBL/GenBank/DDBJ whole genome shotgun (WGS) entry which is preliminary data.</text>
</comment>
<keyword evidence="1" id="KW-0812">Transmembrane</keyword>
<evidence type="ECO:0000256" key="1">
    <source>
        <dbReference type="SAM" id="Phobius"/>
    </source>
</evidence>
<keyword evidence="1" id="KW-1133">Transmembrane helix</keyword>
<dbReference type="EMBL" id="LDER01000254">
    <property type="protein sequence ID" value="RVU62451.1"/>
    <property type="molecule type" value="Genomic_DNA"/>
</dbReference>
<sequence>MLWLLAYLIVGMVYISSGMHSTVRKLLKDDKGDPNQEMITIAVMVFLICIFTPVWPALVIMRIAGMLYKKEVKENFK</sequence>
<name>A0A437SIE4_BACTU</name>
<gene>
    <name evidence="2" type="ORF">BM74_20430</name>
</gene>